<dbReference type="EMBL" id="AXCW01000151">
    <property type="protein sequence ID" value="EYR62908.1"/>
    <property type="molecule type" value="Genomic_DNA"/>
</dbReference>
<evidence type="ECO:0000313" key="6">
    <source>
        <dbReference type="EMBL" id="EYR62908.1"/>
    </source>
</evidence>
<protein>
    <submittedName>
        <fullName evidence="6">Glycosyl transferase</fullName>
    </submittedName>
</protein>
<name>A0A021VP68_9CELL</name>
<dbReference type="Proteomes" id="UP000019753">
    <property type="component" value="Unassembled WGS sequence"/>
</dbReference>
<evidence type="ECO:0000256" key="1">
    <source>
        <dbReference type="ARBA" id="ARBA00006739"/>
    </source>
</evidence>
<gene>
    <name evidence="6" type="ORF">N866_04420</name>
</gene>
<dbReference type="OrthoDB" id="9771846at2"/>
<feature type="compositionally biased region" description="Pro residues" evidence="4">
    <location>
        <begin position="1"/>
        <end position="15"/>
    </location>
</feature>
<feature type="region of interest" description="Disordered" evidence="4">
    <location>
        <begin position="1"/>
        <end position="20"/>
    </location>
</feature>
<comment type="similarity">
    <text evidence="1">Belongs to the glycosyltransferase 2 family.</text>
</comment>
<organism evidence="6 7">
    <name type="scientific">Actinotalea ferrariae CF5-4</name>
    <dbReference type="NCBI Taxonomy" id="948458"/>
    <lineage>
        <taxon>Bacteria</taxon>
        <taxon>Bacillati</taxon>
        <taxon>Actinomycetota</taxon>
        <taxon>Actinomycetes</taxon>
        <taxon>Micrococcales</taxon>
        <taxon>Cellulomonadaceae</taxon>
        <taxon>Actinotalea</taxon>
    </lineage>
</organism>
<dbReference type="InterPro" id="IPR001173">
    <property type="entry name" value="Glyco_trans_2-like"/>
</dbReference>
<keyword evidence="7" id="KW-1185">Reference proteome</keyword>
<evidence type="ECO:0000256" key="2">
    <source>
        <dbReference type="ARBA" id="ARBA00022676"/>
    </source>
</evidence>
<proteinExistence type="inferred from homology"/>
<keyword evidence="2" id="KW-0328">Glycosyltransferase</keyword>
<evidence type="ECO:0000259" key="5">
    <source>
        <dbReference type="Pfam" id="PF00535"/>
    </source>
</evidence>
<dbReference type="PANTHER" id="PTHR43685">
    <property type="entry name" value="GLYCOSYLTRANSFERASE"/>
    <property type="match status" value="1"/>
</dbReference>
<dbReference type="InterPro" id="IPR029044">
    <property type="entry name" value="Nucleotide-diphossugar_trans"/>
</dbReference>
<evidence type="ECO:0000256" key="3">
    <source>
        <dbReference type="ARBA" id="ARBA00022679"/>
    </source>
</evidence>
<dbReference type="SUPFAM" id="SSF53448">
    <property type="entry name" value="Nucleotide-diphospho-sugar transferases"/>
    <property type="match status" value="1"/>
</dbReference>
<dbReference type="PANTHER" id="PTHR43685:SF5">
    <property type="entry name" value="GLYCOSYLTRANSFERASE EPSE-RELATED"/>
    <property type="match status" value="1"/>
</dbReference>
<dbReference type="Pfam" id="PF00535">
    <property type="entry name" value="Glycos_transf_2"/>
    <property type="match status" value="1"/>
</dbReference>
<reference evidence="6 7" key="1">
    <citation type="submission" date="2014-01" db="EMBL/GenBank/DDBJ databases">
        <title>Actinotalea ferrariae CF5-4.</title>
        <authorList>
            <person name="Chen F."/>
            <person name="Li Y."/>
            <person name="Wang G."/>
        </authorList>
    </citation>
    <scope>NUCLEOTIDE SEQUENCE [LARGE SCALE GENOMIC DNA]</scope>
    <source>
        <strain evidence="6 7">CF5-4</strain>
    </source>
</reference>
<evidence type="ECO:0000256" key="4">
    <source>
        <dbReference type="SAM" id="MobiDB-lite"/>
    </source>
</evidence>
<comment type="caution">
    <text evidence="6">The sequence shown here is derived from an EMBL/GenBank/DDBJ whole genome shotgun (WGS) entry which is preliminary data.</text>
</comment>
<dbReference type="RefSeq" id="WP_052023016.1">
    <property type="nucleotide sequence ID" value="NZ_AXCW01000151.1"/>
</dbReference>
<dbReference type="Gene3D" id="3.90.550.10">
    <property type="entry name" value="Spore Coat Polysaccharide Biosynthesis Protein SpsA, Chain A"/>
    <property type="match status" value="1"/>
</dbReference>
<sequence length="324" mass="34576">MVTTPGPDPRVPGDPPSVEDPRVTVVVASMNRRGELLESLGRHRAPVVLVDNGSTDGTAAAVRAAHPHVDVVELPRNLAAAARTVGARRARTEYVAFADDDSWWSPGSLRTAADALADHPTVALVNASVLVGPDERPDPFGTVLAGSPLPGDALPGPRVLGFIACAAMVRRDAFLEVGGFDDVVRFPGEEERVAWDLTAAGWTLAYLPEAVVHHHPSPRRHSPEARVRAITRSALLSTVLRLPWRDVAARWRSAVVGGRAGSAQPGAALHPGAQDALRLGARDALRDVPRALRRRRVLPPQVLADLDLLAREDDLTADSRGGHR</sequence>
<accession>A0A021VP68</accession>
<keyword evidence="3 6" id="KW-0808">Transferase</keyword>
<dbReference type="AlphaFoldDB" id="A0A021VP68"/>
<dbReference type="InterPro" id="IPR050834">
    <property type="entry name" value="Glycosyltransf_2"/>
</dbReference>
<evidence type="ECO:0000313" key="7">
    <source>
        <dbReference type="Proteomes" id="UP000019753"/>
    </source>
</evidence>
<feature type="domain" description="Glycosyltransferase 2-like" evidence="5">
    <location>
        <begin position="25"/>
        <end position="176"/>
    </location>
</feature>
<dbReference type="GO" id="GO:0016757">
    <property type="term" value="F:glycosyltransferase activity"/>
    <property type="evidence" value="ECO:0007669"/>
    <property type="project" value="UniProtKB-KW"/>
</dbReference>